<feature type="domain" description="6-phosphogluconate dehydrogenase NADP-binding" evidence="7">
    <location>
        <begin position="3"/>
        <end position="163"/>
    </location>
</feature>
<keyword evidence="10" id="KW-1185">Reference proteome</keyword>
<organism evidence="9 10">
    <name type="scientific">Marinobacterium halophilum</name>
    <dbReference type="NCBI Taxonomy" id="267374"/>
    <lineage>
        <taxon>Bacteria</taxon>
        <taxon>Pseudomonadati</taxon>
        <taxon>Pseudomonadota</taxon>
        <taxon>Gammaproteobacteria</taxon>
        <taxon>Oceanospirillales</taxon>
        <taxon>Oceanospirillaceae</taxon>
        <taxon>Marinobacterium</taxon>
    </lineage>
</organism>
<dbReference type="FunFam" id="1.10.1040.10:FF:000006">
    <property type="entry name" value="3-hydroxyisobutyrate dehydrogenase"/>
    <property type="match status" value="1"/>
</dbReference>
<comment type="catalytic activity">
    <reaction evidence="6">
        <text>3-hydroxy-2-methylpropanoate + NAD(+) = 2-methyl-3-oxopropanoate + NADH + H(+)</text>
        <dbReference type="Rhea" id="RHEA:17681"/>
        <dbReference type="ChEBI" id="CHEBI:11805"/>
        <dbReference type="ChEBI" id="CHEBI:15378"/>
        <dbReference type="ChEBI" id="CHEBI:57540"/>
        <dbReference type="ChEBI" id="CHEBI:57700"/>
        <dbReference type="ChEBI" id="CHEBI:57945"/>
        <dbReference type="EC" id="1.1.1.31"/>
    </reaction>
</comment>
<evidence type="ECO:0000256" key="5">
    <source>
        <dbReference type="PIRSR" id="PIRSR000103-1"/>
    </source>
</evidence>
<dbReference type="PANTHER" id="PTHR22981:SF7">
    <property type="entry name" value="3-HYDROXYISOBUTYRATE DEHYDROGENASE, MITOCHONDRIAL"/>
    <property type="match status" value="1"/>
</dbReference>
<evidence type="ECO:0000256" key="4">
    <source>
        <dbReference type="ARBA" id="ARBA00023027"/>
    </source>
</evidence>
<evidence type="ECO:0000313" key="9">
    <source>
        <dbReference type="EMBL" id="PSL13401.1"/>
    </source>
</evidence>
<dbReference type="GO" id="GO:0006574">
    <property type="term" value="P:L-valine catabolic process"/>
    <property type="evidence" value="ECO:0007669"/>
    <property type="project" value="UniProtKB-UniPathway"/>
</dbReference>
<dbReference type="EC" id="1.1.1.31" evidence="6"/>
<keyword evidence="4 6" id="KW-0520">NAD</keyword>
<dbReference type="Proteomes" id="UP000242133">
    <property type="component" value="Unassembled WGS sequence"/>
</dbReference>
<dbReference type="Gene3D" id="3.40.50.720">
    <property type="entry name" value="NAD(P)-binding Rossmann-like Domain"/>
    <property type="match status" value="1"/>
</dbReference>
<dbReference type="GO" id="GO:0051287">
    <property type="term" value="F:NAD binding"/>
    <property type="evidence" value="ECO:0007669"/>
    <property type="project" value="InterPro"/>
</dbReference>
<dbReference type="SUPFAM" id="SSF51735">
    <property type="entry name" value="NAD(P)-binding Rossmann-fold domains"/>
    <property type="match status" value="1"/>
</dbReference>
<keyword evidence="2 6" id="KW-0101">Branched-chain amino acid catabolism</keyword>
<evidence type="ECO:0000256" key="6">
    <source>
        <dbReference type="RuleBase" id="RU910714"/>
    </source>
</evidence>
<comment type="caution">
    <text evidence="9">The sequence shown here is derived from an EMBL/GenBank/DDBJ whole genome shotgun (WGS) entry which is preliminary data.</text>
</comment>
<dbReference type="Pfam" id="PF03446">
    <property type="entry name" value="NAD_binding_2"/>
    <property type="match status" value="1"/>
</dbReference>
<dbReference type="Pfam" id="PF14833">
    <property type="entry name" value="NAD_binding_11"/>
    <property type="match status" value="1"/>
</dbReference>
<proteinExistence type="inferred from homology"/>
<dbReference type="PANTHER" id="PTHR22981">
    <property type="entry name" value="3-HYDROXYISOBUTYRATE DEHYDROGENASE-RELATED"/>
    <property type="match status" value="1"/>
</dbReference>
<comment type="pathway">
    <text evidence="6">Amino-acid degradation; L-valine degradation.</text>
</comment>
<dbReference type="EMBL" id="PYGI01000012">
    <property type="protein sequence ID" value="PSL13401.1"/>
    <property type="molecule type" value="Genomic_DNA"/>
</dbReference>
<gene>
    <name evidence="9" type="ORF">CLV44_11236</name>
</gene>
<dbReference type="GO" id="GO:0008442">
    <property type="term" value="F:3-hydroxyisobutyrate dehydrogenase activity"/>
    <property type="evidence" value="ECO:0007669"/>
    <property type="project" value="UniProtKB-EC"/>
</dbReference>
<sequence>MATIAFIGLGNMGGPMAVNLAKAGHTVNAFDLSEQALKQAAEHGCQIADSAQAAVSGADVVISMLPASKHVESLYVSGDQPLFDRVNKTALVIDCSTIDAETARRVAAAGAEKGVGFIDAPVSGGVGGAQAGTLTFIVGGSAAQFQQAQPILEAMGKNIFHAGDHGAGQVAKVCNNMLLGILMAGTCEALNMGVKNGLDPKVLSDIMKQSSGNNWALQVYNPVPGVMEGVPASRDYQGGFQVDLMFKDLGLAMEVSQQSASATPMGSAARALFNLHKSAGNGGLDFSSLIKLYQDAE</sequence>
<reference evidence="9 10" key="1">
    <citation type="submission" date="2018-03" db="EMBL/GenBank/DDBJ databases">
        <title>Genomic Encyclopedia of Archaeal and Bacterial Type Strains, Phase II (KMG-II): from individual species to whole genera.</title>
        <authorList>
            <person name="Goeker M."/>
        </authorList>
    </citation>
    <scope>NUCLEOTIDE SEQUENCE [LARGE SCALE GENOMIC DNA]</scope>
    <source>
        <strain evidence="9 10">DSM 17586</strain>
    </source>
</reference>
<dbReference type="SUPFAM" id="SSF48179">
    <property type="entry name" value="6-phosphogluconate dehydrogenase C-terminal domain-like"/>
    <property type="match status" value="1"/>
</dbReference>
<dbReference type="InterPro" id="IPR006115">
    <property type="entry name" value="6PGDH_NADP-bd"/>
</dbReference>
<evidence type="ECO:0000259" key="8">
    <source>
        <dbReference type="Pfam" id="PF14833"/>
    </source>
</evidence>
<name>A0A2P8EVA2_9GAMM</name>
<comment type="similarity">
    <text evidence="1 6">Belongs to the HIBADH-related family.</text>
</comment>
<dbReference type="InterPro" id="IPR008927">
    <property type="entry name" value="6-PGluconate_DH-like_C_sf"/>
</dbReference>
<evidence type="ECO:0000256" key="3">
    <source>
        <dbReference type="ARBA" id="ARBA00023002"/>
    </source>
</evidence>
<accession>A0A2P8EVA2</accession>
<dbReference type="InterPro" id="IPR013328">
    <property type="entry name" value="6PGD_dom2"/>
</dbReference>
<dbReference type="Gene3D" id="1.10.1040.10">
    <property type="entry name" value="N-(1-d-carboxylethyl)-l-norvaline Dehydrogenase, domain 2"/>
    <property type="match status" value="1"/>
</dbReference>
<keyword evidence="3 6" id="KW-0560">Oxidoreductase</keyword>
<dbReference type="PIRSF" id="PIRSF000103">
    <property type="entry name" value="HIBADH"/>
    <property type="match status" value="1"/>
</dbReference>
<evidence type="ECO:0000256" key="2">
    <source>
        <dbReference type="ARBA" id="ARBA00022456"/>
    </source>
</evidence>
<dbReference type="NCBIfam" id="TIGR01692">
    <property type="entry name" value="HIBADH"/>
    <property type="match status" value="1"/>
</dbReference>
<dbReference type="InterPro" id="IPR011548">
    <property type="entry name" value="HIBADH"/>
</dbReference>
<evidence type="ECO:0000313" key="10">
    <source>
        <dbReference type="Proteomes" id="UP000242133"/>
    </source>
</evidence>
<dbReference type="GO" id="GO:0050661">
    <property type="term" value="F:NADP binding"/>
    <property type="evidence" value="ECO:0007669"/>
    <property type="project" value="InterPro"/>
</dbReference>
<evidence type="ECO:0000256" key="1">
    <source>
        <dbReference type="ARBA" id="ARBA00009080"/>
    </source>
</evidence>
<dbReference type="UniPathway" id="UPA00362"/>
<dbReference type="PROSITE" id="PS00895">
    <property type="entry name" value="3_HYDROXYISOBUT_DH"/>
    <property type="match status" value="1"/>
</dbReference>
<dbReference type="InterPro" id="IPR036291">
    <property type="entry name" value="NAD(P)-bd_dom_sf"/>
</dbReference>
<feature type="domain" description="3-hydroxyisobutyrate dehydrogenase-like NAD-binding" evidence="8">
    <location>
        <begin position="166"/>
        <end position="293"/>
    </location>
</feature>
<feature type="active site" evidence="5">
    <location>
        <position position="172"/>
    </location>
</feature>
<dbReference type="AlphaFoldDB" id="A0A2P8EVA2"/>
<dbReference type="InterPro" id="IPR029154">
    <property type="entry name" value="HIBADH-like_NADP-bd"/>
</dbReference>
<dbReference type="InterPro" id="IPR002204">
    <property type="entry name" value="3-OH-isobutyrate_DH-rel_CS"/>
</dbReference>
<dbReference type="InterPro" id="IPR015815">
    <property type="entry name" value="HIBADH-related"/>
</dbReference>
<protein>
    <recommendedName>
        <fullName evidence="6">3-hydroxyisobutyrate dehydrogenase</fullName>
        <shortName evidence="6">HIBADH</shortName>
        <ecNumber evidence="6">1.1.1.31</ecNumber>
    </recommendedName>
</protein>
<evidence type="ECO:0000259" key="7">
    <source>
        <dbReference type="Pfam" id="PF03446"/>
    </source>
</evidence>